<protein>
    <submittedName>
        <fullName evidence="1">Uncharacterized protein</fullName>
    </submittedName>
</protein>
<organism evidence="1 2">
    <name type="scientific">Nemorincola caseinilytica</name>
    <dbReference type="NCBI Taxonomy" id="2054315"/>
    <lineage>
        <taxon>Bacteria</taxon>
        <taxon>Pseudomonadati</taxon>
        <taxon>Bacteroidota</taxon>
        <taxon>Chitinophagia</taxon>
        <taxon>Chitinophagales</taxon>
        <taxon>Chitinophagaceae</taxon>
        <taxon>Nemorincola</taxon>
    </lineage>
</organism>
<comment type="caution">
    <text evidence="1">The sequence shown here is derived from an EMBL/GenBank/DDBJ whole genome shotgun (WGS) entry which is preliminary data.</text>
</comment>
<accession>A0ABP8NAI1</accession>
<keyword evidence="2" id="KW-1185">Reference proteome</keyword>
<sequence>MGGKAAKRWSESEDLPLHPIYGDELIAAFGTKSTGEKKAGHTLHLSYLDLPQAA</sequence>
<dbReference type="EMBL" id="BAABFA010000007">
    <property type="protein sequence ID" value="GAA4462663.1"/>
    <property type="molecule type" value="Genomic_DNA"/>
</dbReference>
<evidence type="ECO:0000313" key="1">
    <source>
        <dbReference type="EMBL" id="GAA4462663.1"/>
    </source>
</evidence>
<dbReference type="Proteomes" id="UP001500067">
    <property type="component" value="Unassembled WGS sequence"/>
</dbReference>
<gene>
    <name evidence="1" type="ORF">GCM10023093_09710</name>
</gene>
<reference evidence="2" key="1">
    <citation type="journal article" date="2019" name="Int. J. Syst. Evol. Microbiol.">
        <title>The Global Catalogue of Microorganisms (GCM) 10K type strain sequencing project: providing services to taxonomists for standard genome sequencing and annotation.</title>
        <authorList>
            <consortium name="The Broad Institute Genomics Platform"/>
            <consortium name="The Broad Institute Genome Sequencing Center for Infectious Disease"/>
            <person name="Wu L."/>
            <person name="Ma J."/>
        </authorList>
    </citation>
    <scope>NUCLEOTIDE SEQUENCE [LARGE SCALE GENOMIC DNA]</scope>
    <source>
        <strain evidence="2">JCM 32105</strain>
    </source>
</reference>
<evidence type="ECO:0000313" key="2">
    <source>
        <dbReference type="Proteomes" id="UP001500067"/>
    </source>
</evidence>
<proteinExistence type="predicted"/>
<name>A0ABP8NAI1_9BACT</name>